<keyword evidence="3" id="KW-1185">Reference proteome</keyword>
<dbReference type="InterPro" id="IPR006342">
    <property type="entry name" value="FkbM_mtfrase"/>
</dbReference>
<organism evidence="2 3">
    <name type="scientific">Sphaerospermopsis kisseleviana CS-549</name>
    <dbReference type="NCBI Taxonomy" id="3021783"/>
    <lineage>
        <taxon>Bacteria</taxon>
        <taxon>Bacillati</taxon>
        <taxon>Cyanobacteriota</taxon>
        <taxon>Cyanophyceae</taxon>
        <taxon>Nostocales</taxon>
        <taxon>Aphanizomenonaceae</taxon>
        <taxon>Sphaerospermopsis</taxon>
        <taxon>Sphaerospermopsis kisseleviana</taxon>
    </lineage>
</organism>
<sequence>MKNYKLSSDQLEWSNCPEFVEFPFVCRLWLWWCSRGPKSRKGGTIGGNKIFDLIKVYLSLFPVSSNNLLPVKINKWNLLIVVDLLDFEIYQHTIPSISNKYSGFQLQEMLLTQGDIFFDIGANHGMFSLYASRLVGSEGRVIAVEPQPRLAKALITSKELNQLQQISIFETAVGNQNGQSTFSIPKRSSGVGSLFKEHTSQSSTTTQISVEMKTLDKVAQETKISQLDLIKVDVEGAEFMVFQGSQSVLLKYKPFLWFEINPDAQRIAGLKSTDLLNILRNFGYCKFYQVSSLVRGECVEPQEFPKLTDVLAVHAQRISTFDALKNSFWENLTSRTYARYD</sequence>
<keyword evidence="2" id="KW-0808">Transferase</keyword>
<comment type="caution">
    <text evidence="2">The sequence shown here is derived from an EMBL/GenBank/DDBJ whole genome shotgun (WGS) entry which is preliminary data.</text>
</comment>
<dbReference type="GO" id="GO:0008168">
    <property type="term" value="F:methyltransferase activity"/>
    <property type="evidence" value="ECO:0007669"/>
    <property type="project" value="UniProtKB-KW"/>
</dbReference>
<dbReference type="PANTHER" id="PTHR34203">
    <property type="entry name" value="METHYLTRANSFERASE, FKBM FAMILY PROTEIN"/>
    <property type="match status" value="1"/>
</dbReference>
<dbReference type="SUPFAM" id="SSF53335">
    <property type="entry name" value="S-adenosyl-L-methionine-dependent methyltransferases"/>
    <property type="match status" value="1"/>
</dbReference>
<dbReference type="RefSeq" id="WP_096571402.1">
    <property type="nucleotide sequence ID" value="NZ_JAQMTI010000147.1"/>
</dbReference>
<dbReference type="Proteomes" id="UP001211711">
    <property type="component" value="Unassembled WGS sequence"/>
</dbReference>
<reference evidence="2 3" key="1">
    <citation type="submission" date="2023-01" db="EMBL/GenBank/DDBJ databases">
        <title>Genomes from the Australian National Cyanobacteria Reference Collection.</title>
        <authorList>
            <person name="Willis A."/>
            <person name="Lee E.M.F."/>
        </authorList>
    </citation>
    <scope>NUCLEOTIDE SEQUENCE [LARGE SCALE GENOMIC DNA]</scope>
    <source>
        <strain evidence="2 3">CS-549</strain>
    </source>
</reference>
<gene>
    <name evidence="2" type="ORF">PN497_12445</name>
</gene>
<dbReference type="InterPro" id="IPR029063">
    <property type="entry name" value="SAM-dependent_MTases_sf"/>
</dbReference>
<dbReference type="Pfam" id="PF05050">
    <property type="entry name" value="Methyltransf_21"/>
    <property type="match status" value="1"/>
</dbReference>
<dbReference type="Gene3D" id="3.40.50.150">
    <property type="entry name" value="Vaccinia Virus protein VP39"/>
    <property type="match status" value="1"/>
</dbReference>
<feature type="domain" description="Methyltransferase FkbM" evidence="1">
    <location>
        <begin position="119"/>
        <end position="284"/>
    </location>
</feature>
<name>A0ABT4ZT58_9CYAN</name>
<dbReference type="InterPro" id="IPR052514">
    <property type="entry name" value="SAM-dependent_MTase"/>
</dbReference>
<keyword evidence="2" id="KW-0489">Methyltransferase</keyword>
<dbReference type="GO" id="GO:0032259">
    <property type="term" value="P:methylation"/>
    <property type="evidence" value="ECO:0007669"/>
    <property type="project" value="UniProtKB-KW"/>
</dbReference>
<evidence type="ECO:0000313" key="2">
    <source>
        <dbReference type="EMBL" id="MDB9442164.1"/>
    </source>
</evidence>
<evidence type="ECO:0000313" key="3">
    <source>
        <dbReference type="Proteomes" id="UP001211711"/>
    </source>
</evidence>
<dbReference type="EMBL" id="JAQMTI010000147">
    <property type="protein sequence ID" value="MDB9442164.1"/>
    <property type="molecule type" value="Genomic_DNA"/>
</dbReference>
<dbReference type="PANTHER" id="PTHR34203:SF15">
    <property type="entry name" value="SLL1173 PROTEIN"/>
    <property type="match status" value="1"/>
</dbReference>
<dbReference type="NCBIfam" id="TIGR01444">
    <property type="entry name" value="fkbM_fam"/>
    <property type="match status" value="1"/>
</dbReference>
<proteinExistence type="predicted"/>
<accession>A0ABT4ZT58</accession>
<protein>
    <submittedName>
        <fullName evidence="2">FkbM family methyltransferase</fullName>
    </submittedName>
</protein>
<evidence type="ECO:0000259" key="1">
    <source>
        <dbReference type="Pfam" id="PF05050"/>
    </source>
</evidence>